<proteinExistence type="predicted"/>
<organism evidence="1 2">
    <name type="scientific">Pluteus cervinus</name>
    <dbReference type="NCBI Taxonomy" id="181527"/>
    <lineage>
        <taxon>Eukaryota</taxon>
        <taxon>Fungi</taxon>
        <taxon>Dikarya</taxon>
        <taxon>Basidiomycota</taxon>
        <taxon>Agaricomycotina</taxon>
        <taxon>Agaricomycetes</taxon>
        <taxon>Agaricomycetidae</taxon>
        <taxon>Agaricales</taxon>
        <taxon>Pluteineae</taxon>
        <taxon>Pluteaceae</taxon>
        <taxon>Pluteus</taxon>
    </lineage>
</organism>
<dbReference type="EMBL" id="ML208664">
    <property type="protein sequence ID" value="TFK61385.1"/>
    <property type="molecule type" value="Genomic_DNA"/>
</dbReference>
<reference evidence="1 2" key="1">
    <citation type="journal article" date="2019" name="Nat. Ecol. Evol.">
        <title>Megaphylogeny resolves global patterns of mushroom evolution.</title>
        <authorList>
            <person name="Varga T."/>
            <person name="Krizsan K."/>
            <person name="Foldi C."/>
            <person name="Dima B."/>
            <person name="Sanchez-Garcia M."/>
            <person name="Sanchez-Ramirez S."/>
            <person name="Szollosi G.J."/>
            <person name="Szarkandi J.G."/>
            <person name="Papp V."/>
            <person name="Albert L."/>
            <person name="Andreopoulos W."/>
            <person name="Angelini C."/>
            <person name="Antonin V."/>
            <person name="Barry K.W."/>
            <person name="Bougher N.L."/>
            <person name="Buchanan P."/>
            <person name="Buyck B."/>
            <person name="Bense V."/>
            <person name="Catcheside P."/>
            <person name="Chovatia M."/>
            <person name="Cooper J."/>
            <person name="Damon W."/>
            <person name="Desjardin D."/>
            <person name="Finy P."/>
            <person name="Geml J."/>
            <person name="Haridas S."/>
            <person name="Hughes K."/>
            <person name="Justo A."/>
            <person name="Karasinski D."/>
            <person name="Kautmanova I."/>
            <person name="Kiss B."/>
            <person name="Kocsube S."/>
            <person name="Kotiranta H."/>
            <person name="LaButti K.M."/>
            <person name="Lechner B.E."/>
            <person name="Liimatainen K."/>
            <person name="Lipzen A."/>
            <person name="Lukacs Z."/>
            <person name="Mihaltcheva S."/>
            <person name="Morgado L.N."/>
            <person name="Niskanen T."/>
            <person name="Noordeloos M.E."/>
            <person name="Ohm R.A."/>
            <person name="Ortiz-Santana B."/>
            <person name="Ovrebo C."/>
            <person name="Racz N."/>
            <person name="Riley R."/>
            <person name="Savchenko A."/>
            <person name="Shiryaev A."/>
            <person name="Soop K."/>
            <person name="Spirin V."/>
            <person name="Szebenyi C."/>
            <person name="Tomsovsky M."/>
            <person name="Tulloss R.E."/>
            <person name="Uehling J."/>
            <person name="Grigoriev I.V."/>
            <person name="Vagvolgyi C."/>
            <person name="Papp T."/>
            <person name="Martin F.M."/>
            <person name="Miettinen O."/>
            <person name="Hibbett D.S."/>
            <person name="Nagy L.G."/>
        </authorList>
    </citation>
    <scope>NUCLEOTIDE SEQUENCE [LARGE SCALE GENOMIC DNA]</scope>
    <source>
        <strain evidence="1 2">NL-1719</strain>
    </source>
</reference>
<gene>
    <name evidence="1" type="ORF">BDN72DRAFT_461156</name>
</gene>
<evidence type="ECO:0000313" key="1">
    <source>
        <dbReference type="EMBL" id="TFK61385.1"/>
    </source>
</evidence>
<keyword evidence="2" id="KW-1185">Reference proteome</keyword>
<dbReference type="Proteomes" id="UP000308600">
    <property type="component" value="Unassembled WGS sequence"/>
</dbReference>
<protein>
    <submittedName>
        <fullName evidence="1">Uncharacterized protein</fullName>
    </submittedName>
</protein>
<name>A0ACD3A7K1_9AGAR</name>
<evidence type="ECO:0000313" key="2">
    <source>
        <dbReference type="Proteomes" id="UP000308600"/>
    </source>
</evidence>
<sequence length="169" mass="18927">MSTHSLLDFVLGTDTVLSALNTHLQSTKLKIPVHPRRSFAIDLAFIANSIRTGYLLDTFAVQDATSFFSSLLQTLRQRDHRFRNVVHVFEPTSSQSLFINKSNLLETLSTILNLDHDGKINCAGDYTEDGSPIFVRLSSASESMFEVCTTQGRTNTDIPISPHLQRTQR</sequence>
<accession>A0ACD3A7K1</accession>